<feature type="region of interest" description="Disordered" evidence="1">
    <location>
        <begin position="367"/>
        <end position="453"/>
    </location>
</feature>
<dbReference type="OMA" id="FNMLASP"/>
<keyword evidence="2" id="KW-0812">Transmembrane</keyword>
<proteinExistence type="predicted"/>
<dbReference type="Proteomes" id="UP000028524">
    <property type="component" value="Unassembled WGS sequence"/>
</dbReference>
<feature type="region of interest" description="Disordered" evidence="1">
    <location>
        <begin position="164"/>
        <end position="214"/>
    </location>
</feature>
<feature type="compositionally biased region" description="Low complexity" evidence="1">
    <location>
        <begin position="372"/>
        <end position="388"/>
    </location>
</feature>
<dbReference type="STRING" id="1283841.A0A084QEE1"/>
<evidence type="ECO:0000313" key="3">
    <source>
        <dbReference type="EMBL" id="KFA62326.1"/>
    </source>
</evidence>
<evidence type="ECO:0000256" key="1">
    <source>
        <dbReference type="SAM" id="MobiDB-lite"/>
    </source>
</evidence>
<feature type="transmembrane region" description="Helical" evidence="2">
    <location>
        <begin position="222"/>
        <end position="243"/>
    </location>
</feature>
<evidence type="ECO:0000256" key="2">
    <source>
        <dbReference type="SAM" id="Phobius"/>
    </source>
</evidence>
<keyword evidence="4" id="KW-1185">Reference proteome</keyword>
<dbReference type="InParanoid" id="A0A084QEE1"/>
<reference evidence="3 4" key="1">
    <citation type="journal article" date="2014" name="BMC Genomics">
        <title>Comparative genome sequencing reveals chemotype-specific gene clusters in the toxigenic black mold Stachybotrys.</title>
        <authorList>
            <person name="Semeiks J."/>
            <person name="Borek D."/>
            <person name="Otwinowski Z."/>
            <person name="Grishin N.V."/>
        </authorList>
    </citation>
    <scope>NUCLEOTIDE SEQUENCE [LARGE SCALE GENOMIC DNA]</scope>
    <source>
        <strain evidence="3 4">IBT 40285</strain>
    </source>
</reference>
<feature type="compositionally biased region" description="Polar residues" evidence="1">
    <location>
        <begin position="303"/>
        <end position="329"/>
    </location>
</feature>
<accession>A0A084QEE1</accession>
<feature type="region of interest" description="Disordered" evidence="1">
    <location>
        <begin position="280"/>
        <end position="348"/>
    </location>
</feature>
<keyword evidence="2" id="KW-1133">Transmembrane helix</keyword>
<dbReference type="OrthoDB" id="5244978at2759"/>
<organism evidence="3 4">
    <name type="scientific">Stachybotrys chlorohalonatus (strain IBT 40285)</name>
    <dbReference type="NCBI Taxonomy" id="1283841"/>
    <lineage>
        <taxon>Eukaryota</taxon>
        <taxon>Fungi</taxon>
        <taxon>Dikarya</taxon>
        <taxon>Ascomycota</taxon>
        <taxon>Pezizomycotina</taxon>
        <taxon>Sordariomycetes</taxon>
        <taxon>Hypocreomycetidae</taxon>
        <taxon>Hypocreales</taxon>
        <taxon>Stachybotryaceae</taxon>
        <taxon>Stachybotrys</taxon>
    </lineage>
</organism>
<feature type="compositionally biased region" description="Polar residues" evidence="1">
    <location>
        <begin position="412"/>
        <end position="421"/>
    </location>
</feature>
<dbReference type="EMBL" id="KL660804">
    <property type="protein sequence ID" value="KFA62326.1"/>
    <property type="molecule type" value="Genomic_DNA"/>
</dbReference>
<evidence type="ECO:0000313" key="4">
    <source>
        <dbReference type="Proteomes" id="UP000028524"/>
    </source>
</evidence>
<feature type="compositionally biased region" description="Polar residues" evidence="1">
    <location>
        <begin position="165"/>
        <end position="188"/>
    </location>
</feature>
<sequence>MPSRRATASSPGEDTGRAWGFIAIDVQNAPACIASCRRGFLDSLSSVNKTLTYACESVFNREAIGEQPLNPLYCCSAQSCGVDHLGEPGQDPNVNWLNSACQNIGSGPIVDSGPPRAGHVCLNIGAQHADTSDVKSIRTTAIVVETWARSTDALSQLLTAPAECTSASQPGATPTPAQSTTQETSEPSFSEAHDPSLVSNTHTPNLEDDGSQTAEMSSGIRATIALSTIAGVSIALALIFCFLRRRRRHSRESSLRSPKDCNLPLHSESPVLLAAPFVHDTARSSSPRPPPRLYNRKFLPPRSSAQSTGNGSSLLTEQNPIESRGSSAASDIHAQREKAVKGAGKVGAAPTALRMAVATPTIPWQRASSLESSASNPTTITTTSPTASMVAWPARADRTGSGSSHQRRRTNFDSPVNSFSLASPGPPPNKALPRTPSPCRSNGPKSPKAATAPRLQFGATATSSIDSAECHHLSPESRDLCELTEQCAREPHASWGSWRGSGGGGPGVTVSSPLREMTIGSRVIGEADLESMGGRYKPSPRRQV</sequence>
<gene>
    <name evidence="3" type="ORF">S40285_06375</name>
</gene>
<keyword evidence="2" id="KW-0472">Membrane</keyword>
<protein>
    <submittedName>
        <fullName evidence="3">Uncharacterized protein</fullName>
    </submittedName>
</protein>
<name>A0A084QEE1_STAC4</name>
<dbReference type="AlphaFoldDB" id="A0A084QEE1"/>
<dbReference type="HOGENOM" id="CLU_044859_0_0_1"/>